<dbReference type="AlphaFoldDB" id="A0A4Q7DPX9"/>
<dbReference type="Proteomes" id="UP000293550">
    <property type="component" value="Unassembled WGS sequence"/>
</dbReference>
<evidence type="ECO:0000313" key="2">
    <source>
        <dbReference type="EMBL" id="RZI47086.1"/>
    </source>
</evidence>
<dbReference type="OrthoDB" id="9762009at2"/>
<gene>
    <name evidence="2" type="ORF">EQU50_00425</name>
</gene>
<evidence type="ECO:0000313" key="3">
    <source>
        <dbReference type="Proteomes" id="UP000293550"/>
    </source>
</evidence>
<sequence length="297" mass="33380">MKFKTLKWIGLALVMTLTIGHAADSEYWREFEAKGIPLMDHIRNLSNVPQTASDIVKDHTKNALAYFFATGGKYGFREAPATASEYEILVKALAVTTTLHYSTSGKVDVLDLVAVRRSYNLTNEDERIRDHLIKAQAIISYTVAATDLFQSVSAPTNLKSDDELGNRGIFIRQVCFDWPLKGLVPAIAENNLKKSYISGLTEDILKTILSTPEPTYIKKIHTLLTKEPAKQSTMKMDSFLLLNNEKTYVQLAVELLLSIVKNWKSRSNNFSATSSHTINGVTTTKKWTSLEEFLKER</sequence>
<name>A0A4Q7DPX9_9PROT</name>
<keyword evidence="1" id="KW-0732">Signal</keyword>
<organism evidence="2 3">
    <name type="scientific">Candidatus Finniella inopinata</name>
    <dbReference type="NCBI Taxonomy" id="1696036"/>
    <lineage>
        <taxon>Bacteria</taxon>
        <taxon>Pseudomonadati</taxon>
        <taxon>Pseudomonadota</taxon>
        <taxon>Alphaproteobacteria</taxon>
        <taxon>Holosporales</taxon>
        <taxon>Candidatus Paracaedibacteraceae</taxon>
        <taxon>Candidatus Finniella</taxon>
    </lineage>
</organism>
<feature type="signal peptide" evidence="1">
    <location>
        <begin position="1"/>
        <end position="22"/>
    </location>
</feature>
<dbReference type="EMBL" id="SCFB01000001">
    <property type="protein sequence ID" value="RZI47086.1"/>
    <property type="molecule type" value="Genomic_DNA"/>
</dbReference>
<keyword evidence="3" id="KW-1185">Reference proteome</keyword>
<protein>
    <submittedName>
        <fullName evidence="2">Uncharacterized protein</fullName>
    </submittedName>
</protein>
<evidence type="ECO:0000256" key="1">
    <source>
        <dbReference type="SAM" id="SignalP"/>
    </source>
</evidence>
<comment type="caution">
    <text evidence="2">The sequence shown here is derived from an EMBL/GenBank/DDBJ whole genome shotgun (WGS) entry which is preliminary data.</text>
</comment>
<proteinExistence type="predicted"/>
<dbReference type="RefSeq" id="WP_130153199.1">
    <property type="nucleotide sequence ID" value="NZ_SCFB01000001.1"/>
</dbReference>
<accession>A0A4Q7DPX9</accession>
<feature type="chain" id="PRO_5020836680" evidence="1">
    <location>
        <begin position="23"/>
        <end position="297"/>
    </location>
</feature>
<reference evidence="2 3" key="1">
    <citation type="submission" date="2018-10" db="EMBL/GenBank/DDBJ databases">
        <title>An updated phylogeny of the Alphaproteobacteria reveals that the parasitic Rickettsiales and Holosporales have independent origins.</title>
        <authorList>
            <person name="Munoz-Gomez S.A."/>
            <person name="Hess S."/>
            <person name="Burger G."/>
            <person name="Lang B.F."/>
            <person name="Susko E."/>
            <person name="Slamovits C.H."/>
            <person name="Roger A.J."/>
        </authorList>
    </citation>
    <scope>NUCLEOTIDE SEQUENCE [LARGE SCALE GENOMIC DNA]</scope>
    <source>
        <strain evidence="2">HOLO01</strain>
    </source>
</reference>